<organism evidence="1 2">
    <name type="scientific">Jaapia argillacea MUCL 33604</name>
    <dbReference type="NCBI Taxonomy" id="933084"/>
    <lineage>
        <taxon>Eukaryota</taxon>
        <taxon>Fungi</taxon>
        <taxon>Dikarya</taxon>
        <taxon>Basidiomycota</taxon>
        <taxon>Agaricomycotina</taxon>
        <taxon>Agaricomycetes</taxon>
        <taxon>Agaricomycetidae</taxon>
        <taxon>Jaapiales</taxon>
        <taxon>Jaapiaceae</taxon>
        <taxon>Jaapia</taxon>
    </lineage>
</organism>
<evidence type="ECO:0000313" key="2">
    <source>
        <dbReference type="Proteomes" id="UP000027265"/>
    </source>
</evidence>
<dbReference type="HOGENOM" id="CLU_1245535_0_0_1"/>
<dbReference type="Proteomes" id="UP000027265">
    <property type="component" value="Unassembled WGS sequence"/>
</dbReference>
<reference evidence="2" key="1">
    <citation type="journal article" date="2014" name="Proc. Natl. Acad. Sci. U.S.A.">
        <title>Extensive sampling of basidiomycete genomes demonstrates inadequacy of the white-rot/brown-rot paradigm for wood decay fungi.</title>
        <authorList>
            <person name="Riley R."/>
            <person name="Salamov A.A."/>
            <person name="Brown D.W."/>
            <person name="Nagy L.G."/>
            <person name="Floudas D."/>
            <person name="Held B.W."/>
            <person name="Levasseur A."/>
            <person name="Lombard V."/>
            <person name="Morin E."/>
            <person name="Otillar R."/>
            <person name="Lindquist E.A."/>
            <person name="Sun H."/>
            <person name="LaButti K.M."/>
            <person name="Schmutz J."/>
            <person name="Jabbour D."/>
            <person name="Luo H."/>
            <person name="Baker S.E."/>
            <person name="Pisabarro A.G."/>
            <person name="Walton J.D."/>
            <person name="Blanchette R.A."/>
            <person name="Henrissat B."/>
            <person name="Martin F."/>
            <person name="Cullen D."/>
            <person name="Hibbett D.S."/>
            <person name="Grigoriev I.V."/>
        </authorList>
    </citation>
    <scope>NUCLEOTIDE SEQUENCE [LARGE SCALE GENOMIC DNA]</scope>
    <source>
        <strain evidence="2">MUCL 33604</strain>
    </source>
</reference>
<keyword evidence="2" id="KW-1185">Reference proteome</keyword>
<accession>A0A067PHF1</accession>
<sequence length="222" mass="24335">MPKQATKLSWSKPVPLHPRDLTVKYERPCRAPGLVDRWVKSMSVKFGHGCSSPSDKWRISCSVYVTRTKAEVEGIFVDPDTYTLHLEASTPSRTISPSPGFEKHHLVLEEYVGFNGETLDHPSWASAGWTMQEPLQFRAPKSILASFVVELKSREGGLLGVRIPSSILKWATIASDDVLTSTSGFINPGLVAPSRSTVARNYRSRGGAGVLLRVGRNGVSDS</sequence>
<name>A0A067PHF1_9AGAM</name>
<protein>
    <submittedName>
        <fullName evidence="1">Uncharacterized protein</fullName>
    </submittedName>
</protein>
<proteinExistence type="predicted"/>
<gene>
    <name evidence="1" type="ORF">JAAARDRAFT_402856</name>
</gene>
<evidence type="ECO:0000313" key="1">
    <source>
        <dbReference type="EMBL" id="KDQ54234.1"/>
    </source>
</evidence>
<dbReference type="EMBL" id="KL197729">
    <property type="protein sequence ID" value="KDQ54234.1"/>
    <property type="molecule type" value="Genomic_DNA"/>
</dbReference>
<dbReference type="AlphaFoldDB" id="A0A067PHF1"/>
<dbReference type="InParanoid" id="A0A067PHF1"/>